<dbReference type="PANTHER" id="PTHR32083:SF0">
    <property type="entry name" value="CILIA AND FLAGELLA-ASSOCIATED PROTEIN 58"/>
    <property type="match status" value="1"/>
</dbReference>
<reference evidence="5 6" key="1">
    <citation type="journal article" date="2016" name="Nat. Commun.">
        <title>Extremotolerant tardigrade genome and improved radiotolerance of human cultured cells by tardigrade-unique protein.</title>
        <authorList>
            <person name="Hashimoto T."/>
            <person name="Horikawa D.D."/>
            <person name="Saito Y."/>
            <person name="Kuwahara H."/>
            <person name="Kozuka-Hata H."/>
            <person name="Shin-I T."/>
            <person name="Minakuchi Y."/>
            <person name="Ohishi K."/>
            <person name="Motoyama A."/>
            <person name="Aizu T."/>
            <person name="Enomoto A."/>
            <person name="Kondo K."/>
            <person name="Tanaka S."/>
            <person name="Hara Y."/>
            <person name="Koshikawa S."/>
            <person name="Sagara H."/>
            <person name="Miura T."/>
            <person name="Yokobori S."/>
            <person name="Miyagawa K."/>
            <person name="Suzuki Y."/>
            <person name="Kubo T."/>
            <person name="Oyama M."/>
            <person name="Kohara Y."/>
            <person name="Fujiyama A."/>
            <person name="Arakawa K."/>
            <person name="Katayama T."/>
            <person name="Toyoda A."/>
            <person name="Kunieda T."/>
        </authorList>
    </citation>
    <scope>NUCLEOTIDE SEQUENCE [LARGE SCALE GENOMIC DNA]</scope>
    <source>
        <strain evidence="5 6">YOKOZUNA-1</strain>
    </source>
</reference>
<evidence type="ECO:0000256" key="3">
    <source>
        <dbReference type="SAM" id="MobiDB-lite"/>
    </source>
</evidence>
<dbReference type="STRING" id="947166.A0A1D1UX72"/>
<gene>
    <name evidence="5" type="primary">RvY_06043-1</name>
    <name evidence="5" type="synonym">RvY_06043.1</name>
    <name evidence="5" type="ORF">RvY_06043</name>
</gene>
<evidence type="ECO:0000313" key="5">
    <source>
        <dbReference type="EMBL" id="GAU94226.1"/>
    </source>
</evidence>
<proteinExistence type="predicted"/>
<evidence type="ECO:0000313" key="6">
    <source>
        <dbReference type="Proteomes" id="UP000186922"/>
    </source>
</evidence>
<feature type="coiled-coil region" evidence="2">
    <location>
        <begin position="212"/>
        <end position="344"/>
    </location>
</feature>
<feature type="coiled-coil region" evidence="2">
    <location>
        <begin position="702"/>
        <end position="729"/>
    </location>
</feature>
<dbReference type="GO" id="GO:0005856">
    <property type="term" value="C:cytoskeleton"/>
    <property type="evidence" value="ECO:0007669"/>
    <property type="project" value="TreeGrafter"/>
</dbReference>
<dbReference type="InterPro" id="IPR049270">
    <property type="entry name" value="CFAP58_CC"/>
</dbReference>
<evidence type="ECO:0000259" key="4">
    <source>
        <dbReference type="Pfam" id="PF21771"/>
    </source>
</evidence>
<dbReference type="Gene3D" id="1.10.287.1490">
    <property type="match status" value="1"/>
</dbReference>
<sequence>MTSRGKPAAMVEAASNRRESGHHVSRGSASRKNRDSLSHGGNREGNTGAVPYQIDEKMLSDLNVRLSHDEALMEDMEKDFQAVIKDLMGNESLGKFRTEYEKLHNSIKMAHENEMKLMSKCRDLHAEIVANSQRITTATRLAQEDQATIQALKKEIEKAWKMLDEAHEREDKAGETVTTLKMEIANLTRLVEKNANFAAGQEHSAQELLRAKEKMASERDQVVAQLEIAQQQLIESRNRIQEVEKSLDQVSKERITLLEKLAESREESMKEERRRAKLEKDLKTTKSELETSKMEEAHLHSEIAKNEATQSQLRQQLREYKTDLDRTKADLAALDTKQKKLQADYEHQQAITEEIRKENIKIKQETDTRESEVKHMQGENKKLQKANEQILRKITHLESTKTDLDGEREALRRQAFDLEKRLEAQQTQTMSDRKIIEELLRDRDSIKRNLDKQNTDTEKLEGQITSARLEKQALELEIQRYAQEAVKSKRILANLEKERDKNAATLNALKHEVVDMTTALNDKENKISDLKRQNDEAESKTQTVRNQLETMRTERNILSKSVSDANDDIETYKRRLKIMSDQMEQLRDQITKVEGAIAKEHLERQRIETERNTLRSELTLLKEKTMDIEKKLMDVETEQIKLVRIIKHADHEKEQMLKEVQRITRERDILGTQVIRRNDELTLLSEKLRILESIMEKGEGAYKARLDDIRVLKLELQRLNREKGIMARNASLMDEMRAEIYRLNKDLLNEKNHCRTLEEELKVPANAHRWRALQGNDPSTYELILKIQTYQRRLIKKTDEVIQIDRMLQEKENLYVELKSIMAKLPNQEVHEKVIKMQKALQDKSRQLRGLTADVDMYNSMYSEEKVLNERLIREIDDYKSQYFRMRKMMDRNPAESALQNLSEEYKFSGILPPIKALYYGGGFKTKEEHHKDGMTVAIYPSPKTREWPKSEERRRSKDTNVATINITFPDISNLPMVKEVA</sequence>
<keyword evidence="6" id="KW-1185">Reference proteome</keyword>
<dbReference type="Proteomes" id="UP000186922">
    <property type="component" value="Unassembled WGS sequence"/>
</dbReference>
<dbReference type="EMBL" id="BDGG01000002">
    <property type="protein sequence ID" value="GAU94226.1"/>
    <property type="molecule type" value="Genomic_DNA"/>
</dbReference>
<feature type="coiled-coil region" evidence="2">
    <location>
        <begin position="373"/>
        <end position="666"/>
    </location>
</feature>
<protein>
    <recommendedName>
        <fullName evidence="4">Cilia- and flagella-associated protein 58 central coiled coil domain-containing protein</fullName>
    </recommendedName>
</protein>
<dbReference type="PANTHER" id="PTHR32083">
    <property type="entry name" value="CILIA AND FLAGELLA-ASSOCIATED PROTEIN 58-RELATED"/>
    <property type="match status" value="1"/>
</dbReference>
<feature type="region of interest" description="Disordered" evidence="3">
    <location>
        <begin position="1"/>
        <end position="51"/>
    </location>
</feature>
<evidence type="ECO:0000256" key="2">
    <source>
        <dbReference type="SAM" id="Coils"/>
    </source>
</evidence>
<dbReference type="SUPFAM" id="SSF90257">
    <property type="entry name" value="Myosin rod fragments"/>
    <property type="match status" value="1"/>
</dbReference>
<accession>A0A1D1UX72</accession>
<dbReference type="Pfam" id="PF21771">
    <property type="entry name" value="CFAP58_CC"/>
    <property type="match status" value="1"/>
</dbReference>
<keyword evidence="1 2" id="KW-0175">Coiled coil</keyword>
<comment type="caution">
    <text evidence="5">The sequence shown here is derived from an EMBL/GenBank/DDBJ whole genome shotgun (WGS) entry which is preliminary data.</text>
</comment>
<evidence type="ECO:0000256" key="1">
    <source>
        <dbReference type="ARBA" id="ARBA00023054"/>
    </source>
</evidence>
<feature type="domain" description="Cilia- and flagella-associated protein 58 central coiled coil" evidence="4">
    <location>
        <begin position="423"/>
        <end position="728"/>
    </location>
</feature>
<organism evidence="5 6">
    <name type="scientific">Ramazzottius varieornatus</name>
    <name type="common">Water bear</name>
    <name type="synonym">Tardigrade</name>
    <dbReference type="NCBI Taxonomy" id="947166"/>
    <lineage>
        <taxon>Eukaryota</taxon>
        <taxon>Metazoa</taxon>
        <taxon>Ecdysozoa</taxon>
        <taxon>Tardigrada</taxon>
        <taxon>Eutardigrada</taxon>
        <taxon>Parachela</taxon>
        <taxon>Hypsibioidea</taxon>
        <taxon>Ramazzottiidae</taxon>
        <taxon>Ramazzottius</taxon>
    </lineage>
</organism>
<name>A0A1D1UX72_RAMVA</name>
<dbReference type="OrthoDB" id="264785at2759"/>
<dbReference type="AlphaFoldDB" id="A0A1D1UX72"/>